<reference evidence="1 2" key="1">
    <citation type="submission" date="2019-07" db="EMBL/GenBank/DDBJ databases">
        <title>Complete Genome Sequence of Leptotrichia hongkongensis Strain JMUB5056.</title>
        <authorList>
            <person name="Watanabe S."/>
            <person name="Cui L."/>
        </authorList>
    </citation>
    <scope>NUCLEOTIDE SEQUENCE [LARGE SCALE GENOMIC DNA]</scope>
    <source>
        <strain evidence="1 2">JMUB5056</strain>
    </source>
</reference>
<proteinExistence type="predicted"/>
<evidence type="ECO:0000313" key="1">
    <source>
        <dbReference type="EMBL" id="BBM60487.1"/>
    </source>
</evidence>
<dbReference type="EMBL" id="AP019846">
    <property type="protein sequence ID" value="BBM60487.1"/>
    <property type="molecule type" value="Genomic_DNA"/>
</dbReference>
<gene>
    <name evidence="1" type="ORF">JMUB5056_2110</name>
</gene>
<sequence length="140" mass="16815">MELDPKLRDELIKKWSNLKDEVSNENEIMKKNDKRTEFLNTTIGKIFNNGIMPAYPFFLLSVLGYSETNKNLDKEITSQGYCYQFLIQMNFWKNGIRNDAIDIYLNFLSELSYYVFSKNIYELYQTDIDKFWRIMKKTLI</sequence>
<accession>A0A510L9U8</accession>
<dbReference type="AlphaFoldDB" id="A0A510L9U8"/>
<dbReference type="KEGG" id="lhg:JMUB5056_2110"/>
<organism evidence="1 2">
    <name type="scientific">Leptotrichia hongkongensis</name>
    <dbReference type="NCBI Taxonomy" id="554406"/>
    <lineage>
        <taxon>Bacteria</taxon>
        <taxon>Fusobacteriati</taxon>
        <taxon>Fusobacteriota</taxon>
        <taxon>Fusobacteriia</taxon>
        <taxon>Fusobacteriales</taxon>
        <taxon>Leptotrichiaceae</taxon>
        <taxon>Leptotrichia</taxon>
    </lineage>
</organism>
<name>A0A510L9U8_9FUSO</name>
<protein>
    <submittedName>
        <fullName evidence="1">Uncharacterized protein</fullName>
    </submittedName>
</protein>
<dbReference type="Proteomes" id="UP000321561">
    <property type="component" value="Chromosome"/>
</dbReference>
<dbReference type="OrthoDB" id="651281at2"/>
<evidence type="ECO:0000313" key="2">
    <source>
        <dbReference type="Proteomes" id="UP000321561"/>
    </source>
</evidence>
<dbReference type="RefSeq" id="WP_147006307.1">
    <property type="nucleotide sequence ID" value="NZ_AP019846.1"/>
</dbReference>